<comment type="caution">
    <text evidence="2">The sequence shown here is derived from an EMBL/GenBank/DDBJ whole genome shotgun (WGS) entry which is preliminary data.</text>
</comment>
<feature type="compositionally biased region" description="Polar residues" evidence="1">
    <location>
        <begin position="27"/>
        <end position="36"/>
    </location>
</feature>
<dbReference type="InterPro" id="IPR036629">
    <property type="entry name" value="YjbJ_sf"/>
</dbReference>
<feature type="compositionally biased region" description="Basic and acidic residues" evidence="1">
    <location>
        <begin position="38"/>
        <end position="54"/>
    </location>
</feature>
<protein>
    <recommendedName>
        <fullName evidence="4">CsbD-like domain-containing protein</fullName>
    </recommendedName>
</protein>
<dbReference type="SUPFAM" id="SSF69047">
    <property type="entry name" value="Hypothetical protein YjbJ"/>
    <property type="match status" value="1"/>
</dbReference>
<dbReference type="EMBL" id="JAVDPF010000039">
    <property type="protein sequence ID" value="KAL1868333.1"/>
    <property type="molecule type" value="Genomic_DNA"/>
</dbReference>
<evidence type="ECO:0000313" key="3">
    <source>
        <dbReference type="Proteomes" id="UP001583193"/>
    </source>
</evidence>
<evidence type="ECO:0000256" key="1">
    <source>
        <dbReference type="SAM" id="MobiDB-lite"/>
    </source>
</evidence>
<gene>
    <name evidence="2" type="ORF">Plec18167_008258</name>
</gene>
<dbReference type="PANTHER" id="PTHR40460">
    <property type="entry name" value="CHROMOSOME 1, WHOLE GENOME SHOTGUN SEQUENCE"/>
    <property type="match status" value="1"/>
</dbReference>
<evidence type="ECO:0008006" key="4">
    <source>
        <dbReference type="Google" id="ProtNLM"/>
    </source>
</evidence>
<sequence length="180" mass="18581">MSSTDGASSSTLKSYVDSATGAVQSALGSVTGSNVDKAQGETTKDQAQAEHEASHTTAKVGPFTADPNTGAAVQDHENRTTGKWDQTVGSAKEFAGNVIGSENLRQTGAKQNESGKAQEAKGQLQDLGQGYSDRAQGALGSIGAAITGDRAKEEEYRQIHDEGKARQRGAEADIQAKGGQ</sequence>
<name>A0ABR3WXV0_9EURO</name>
<dbReference type="Proteomes" id="UP001583193">
    <property type="component" value="Unassembled WGS sequence"/>
</dbReference>
<keyword evidence="3" id="KW-1185">Reference proteome</keyword>
<dbReference type="PANTHER" id="PTHR40460:SF1">
    <property type="entry name" value="CSBD-LIKE DOMAIN-CONTAINING PROTEIN"/>
    <property type="match status" value="1"/>
</dbReference>
<proteinExistence type="predicted"/>
<feature type="compositionally biased region" description="Polar residues" evidence="1">
    <location>
        <begin position="103"/>
        <end position="115"/>
    </location>
</feature>
<reference evidence="2 3" key="1">
    <citation type="journal article" date="2024" name="IMA Fungus">
        <title>IMA Genome - F19 : A genome assembly and annotation guide to empower mycologists, including annotated draft genome sequences of Ceratocystis pirilliformis, Diaporthe australafricana, Fusarium ophioides, Paecilomyces lecythidis, and Sporothrix stenoceras.</title>
        <authorList>
            <person name="Aylward J."/>
            <person name="Wilson A.M."/>
            <person name="Visagie C.M."/>
            <person name="Spraker J."/>
            <person name="Barnes I."/>
            <person name="Buitendag C."/>
            <person name="Ceriani C."/>
            <person name="Del Mar Angel L."/>
            <person name="du Plessis D."/>
            <person name="Fuchs T."/>
            <person name="Gasser K."/>
            <person name="Kramer D."/>
            <person name="Li W."/>
            <person name="Munsamy K."/>
            <person name="Piso A."/>
            <person name="Price J.L."/>
            <person name="Sonnekus B."/>
            <person name="Thomas C."/>
            <person name="van der Nest A."/>
            <person name="van Dijk A."/>
            <person name="van Heerden A."/>
            <person name="van Vuuren N."/>
            <person name="Yilmaz N."/>
            <person name="Duong T.A."/>
            <person name="van der Merwe N.A."/>
            <person name="Wingfield M.J."/>
            <person name="Wingfield B.D."/>
        </authorList>
    </citation>
    <scope>NUCLEOTIDE SEQUENCE [LARGE SCALE GENOMIC DNA]</scope>
    <source>
        <strain evidence="2 3">CMW 18167</strain>
    </source>
</reference>
<feature type="region of interest" description="Disordered" evidence="1">
    <location>
        <begin position="27"/>
        <end position="180"/>
    </location>
</feature>
<organism evidence="2 3">
    <name type="scientific">Paecilomyces lecythidis</name>
    <dbReference type="NCBI Taxonomy" id="3004212"/>
    <lineage>
        <taxon>Eukaryota</taxon>
        <taxon>Fungi</taxon>
        <taxon>Dikarya</taxon>
        <taxon>Ascomycota</taxon>
        <taxon>Pezizomycotina</taxon>
        <taxon>Eurotiomycetes</taxon>
        <taxon>Eurotiomycetidae</taxon>
        <taxon>Eurotiales</taxon>
        <taxon>Thermoascaceae</taxon>
        <taxon>Paecilomyces</taxon>
    </lineage>
</organism>
<evidence type="ECO:0000313" key="2">
    <source>
        <dbReference type="EMBL" id="KAL1868333.1"/>
    </source>
</evidence>
<feature type="compositionally biased region" description="Basic and acidic residues" evidence="1">
    <location>
        <begin position="149"/>
        <end position="171"/>
    </location>
</feature>
<accession>A0ABR3WXV0</accession>